<evidence type="ECO:0000313" key="1">
    <source>
        <dbReference type="EMBL" id="CAG8492289.1"/>
    </source>
</evidence>
<gene>
    <name evidence="1" type="ORF">RPERSI_LOCUS1443</name>
</gene>
<dbReference type="Proteomes" id="UP000789920">
    <property type="component" value="Unassembled WGS sequence"/>
</dbReference>
<proteinExistence type="predicted"/>
<organism evidence="1 2">
    <name type="scientific">Racocetra persica</name>
    <dbReference type="NCBI Taxonomy" id="160502"/>
    <lineage>
        <taxon>Eukaryota</taxon>
        <taxon>Fungi</taxon>
        <taxon>Fungi incertae sedis</taxon>
        <taxon>Mucoromycota</taxon>
        <taxon>Glomeromycotina</taxon>
        <taxon>Glomeromycetes</taxon>
        <taxon>Diversisporales</taxon>
        <taxon>Gigasporaceae</taxon>
        <taxon>Racocetra</taxon>
    </lineage>
</organism>
<sequence>MPPIQHTTFTSSEKEPEENPDVTFDDWVEAIQKVWNRYDPKDRNKMTSSHLESIVDAGMKRKSTIDLYDECEIPTSKTKGTYY</sequence>
<dbReference type="EMBL" id="CAJVQC010001330">
    <property type="protein sequence ID" value="CAG8492289.1"/>
    <property type="molecule type" value="Genomic_DNA"/>
</dbReference>
<feature type="non-terminal residue" evidence="1">
    <location>
        <position position="83"/>
    </location>
</feature>
<comment type="caution">
    <text evidence="1">The sequence shown here is derived from an EMBL/GenBank/DDBJ whole genome shotgun (WGS) entry which is preliminary data.</text>
</comment>
<name>A0ACA9KUE0_9GLOM</name>
<evidence type="ECO:0000313" key="2">
    <source>
        <dbReference type="Proteomes" id="UP000789920"/>
    </source>
</evidence>
<protein>
    <submittedName>
        <fullName evidence="1">12807_t:CDS:1</fullName>
    </submittedName>
</protein>
<reference evidence="1" key="1">
    <citation type="submission" date="2021-06" db="EMBL/GenBank/DDBJ databases">
        <authorList>
            <person name="Kallberg Y."/>
            <person name="Tangrot J."/>
            <person name="Rosling A."/>
        </authorList>
    </citation>
    <scope>NUCLEOTIDE SEQUENCE</scope>
    <source>
        <strain evidence="1">MA461A</strain>
    </source>
</reference>
<keyword evidence="2" id="KW-1185">Reference proteome</keyword>
<accession>A0ACA9KUE0</accession>